<dbReference type="EMBL" id="KK198759">
    <property type="protein sequence ID" value="KCW66048.1"/>
    <property type="molecule type" value="Genomic_DNA"/>
</dbReference>
<accession>A0A059BIX1</accession>
<protein>
    <submittedName>
        <fullName evidence="1">Uncharacterized protein</fullName>
    </submittedName>
</protein>
<dbReference type="AlphaFoldDB" id="A0A059BIX1"/>
<proteinExistence type="predicted"/>
<evidence type="ECO:0000313" key="1">
    <source>
        <dbReference type="EMBL" id="KCW66048.1"/>
    </source>
</evidence>
<reference evidence="1" key="1">
    <citation type="submission" date="2013-07" db="EMBL/GenBank/DDBJ databases">
        <title>The genome of Eucalyptus grandis.</title>
        <authorList>
            <person name="Schmutz J."/>
            <person name="Hayes R."/>
            <person name="Myburg A."/>
            <person name="Tuskan G."/>
            <person name="Grattapaglia D."/>
            <person name="Rokhsar D.S."/>
        </authorList>
    </citation>
    <scope>NUCLEOTIDE SEQUENCE</scope>
    <source>
        <tissue evidence="1">Leaf extractions</tissue>
    </source>
</reference>
<dbReference type="Gramene" id="KCW66048">
    <property type="protein sequence ID" value="KCW66048"/>
    <property type="gene ID" value="EUGRSUZ_G03340"/>
</dbReference>
<gene>
    <name evidence="1" type="ORF">EUGRSUZ_G03340</name>
</gene>
<organism evidence="1">
    <name type="scientific">Eucalyptus grandis</name>
    <name type="common">Flooded gum</name>
    <dbReference type="NCBI Taxonomy" id="71139"/>
    <lineage>
        <taxon>Eukaryota</taxon>
        <taxon>Viridiplantae</taxon>
        <taxon>Streptophyta</taxon>
        <taxon>Embryophyta</taxon>
        <taxon>Tracheophyta</taxon>
        <taxon>Spermatophyta</taxon>
        <taxon>Magnoliopsida</taxon>
        <taxon>eudicotyledons</taxon>
        <taxon>Gunneridae</taxon>
        <taxon>Pentapetalae</taxon>
        <taxon>rosids</taxon>
        <taxon>malvids</taxon>
        <taxon>Myrtales</taxon>
        <taxon>Myrtaceae</taxon>
        <taxon>Myrtoideae</taxon>
        <taxon>Eucalypteae</taxon>
        <taxon>Eucalyptus</taxon>
    </lineage>
</organism>
<name>A0A059BIX1_EUCGR</name>
<sequence length="107" mass="12631">MERLEKISLLTVFLNEGVRRTLWCQLLNWIGILPWESRRLEFNYHANVNSWISSYSIRITAKHLSDNENGCISKLQVALYIFCEKLENFRSPEENCVISVLQQKMPI</sequence>
<dbReference type="InParanoid" id="A0A059BIX1"/>